<dbReference type="InterPro" id="IPR045497">
    <property type="entry name" value="DUF6438"/>
</dbReference>
<accession>A0ABW0QR64</accession>
<evidence type="ECO:0000259" key="2">
    <source>
        <dbReference type="Pfam" id="PF20033"/>
    </source>
</evidence>
<protein>
    <submittedName>
        <fullName evidence="3">DUF6438 domain-containing protein</fullName>
    </submittedName>
</protein>
<organism evidence="3 4">
    <name type="scientific">Rhodanobacter ginsengisoli</name>
    <dbReference type="NCBI Taxonomy" id="418646"/>
    <lineage>
        <taxon>Bacteria</taxon>
        <taxon>Pseudomonadati</taxon>
        <taxon>Pseudomonadota</taxon>
        <taxon>Gammaproteobacteria</taxon>
        <taxon>Lysobacterales</taxon>
        <taxon>Rhodanobacteraceae</taxon>
        <taxon>Rhodanobacter</taxon>
    </lineage>
</organism>
<feature type="domain" description="DUF6438" evidence="2">
    <location>
        <begin position="32"/>
        <end position="137"/>
    </location>
</feature>
<evidence type="ECO:0000313" key="3">
    <source>
        <dbReference type="EMBL" id="MFC5527253.1"/>
    </source>
</evidence>
<comment type="caution">
    <text evidence="3">The sequence shown here is derived from an EMBL/GenBank/DDBJ whole genome shotgun (WGS) entry which is preliminary data.</text>
</comment>
<dbReference type="EMBL" id="JBHSNF010000003">
    <property type="protein sequence ID" value="MFC5527253.1"/>
    <property type="molecule type" value="Genomic_DNA"/>
</dbReference>
<evidence type="ECO:0000313" key="4">
    <source>
        <dbReference type="Proteomes" id="UP001596114"/>
    </source>
</evidence>
<proteinExistence type="predicted"/>
<name>A0ABW0QR64_9GAMM</name>
<evidence type="ECO:0000256" key="1">
    <source>
        <dbReference type="SAM" id="SignalP"/>
    </source>
</evidence>
<keyword evidence="1" id="KW-0732">Signal</keyword>
<feature type="chain" id="PRO_5045967578" evidence="1">
    <location>
        <begin position="23"/>
        <end position="177"/>
    </location>
</feature>
<dbReference type="Pfam" id="PF20033">
    <property type="entry name" value="DUF6438"/>
    <property type="match status" value="1"/>
</dbReference>
<dbReference type="Proteomes" id="UP001596114">
    <property type="component" value="Unassembled WGS sequence"/>
</dbReference>
<keyword evidence="4" id="KW-1185">Reference proteome</keyword>
<gene>
    <name evidence="3" type="ORF">ACFPPA_16045</name>
</gene>
<reference evidence="4" key="1">
    <citation type="journal article" date="2019" name="Int. J. Syst. Evol. Microbiol.">
        <title>The Global Catalogue of Microorganisms (GCM) 10K type strain sequencing project: providing services to taxonomists for standard genome sequencing and annotation.</title>
        <authorList>
            <consortium name="The Broad Institute Genomics Platform"/>
            <consortium name="The Broad Institute Genome Sequencing Center for Infectious Disease"/>
            <person name="Wu L."/>
            <person name="Ma J."/>
        </authorList>
    </citation>
    <scope>NUCLEOTIDE SEQUENCE [LARGE SCALE GENOMIC DNA]</scope>
    <source>
        <strain evidence="4">CGMCC 1.16619</strain>
    </source>
</reference>
<dbReference type="RefSeq" id="WP_377321701.1">
    <property type="nucleotide sequence ID" value="NZ_JBHSNF010000003.1"/>
</dbReference>
<sequence length="177" mass="18789">MQLLRPGIALGILLLAPCIARAAAPDGPAPMLSMLRTTCFGMCPSYRVRLSSNGHFTFDGLANVTTKGPVDGQATPAQIAAIQAALREADLRSLHDHYTSREDGCAPLLMDMSGVKISIDDAQGSKTVDFYYGCRGAIANQVRPRIDKLADVIDQQLDTARWIGKPSKPGAPGGTAH</sequence>
<feature type="signal peptide" evidence="1">
    <location>
        <begin position="1"/>
        <end position="22"/>
    </location>
</feature>